<reference evidence="1 2" key="1">
    <citation type="submission" date="2024-02" db="EMBL/GenBank/DDBJ databases">
        <title>A draft genome for the cacao thread blight pathogen Marasmius crinis-equi.</title>
        <authorList>
            <person name="Cohen S.P."/>
            <person name="Baruah I.K."/>
            <person name="Amoako-Attah I."/>
            <person name="Bukari Y."/>
            <person name="Meinhardt L.W."/>
            <person name="Bailey B.A."/>
        </authorList>
    </citation>
    <scope>NUCLEOTIDE SEQUENCE [LARGE SCALE GENOMIC DNA]</scope>
    <source>
        <strain evidence="1 2">GH-76</strain>
    </source>
</reference>
<name>A0ABR3F713_9AGAR</name>
<gene>
    <name evidence="1" type="ORF">V5O48_010912</name>
</gene>
<keyword evidence="2" id="KW-1185">Reference proteome</keyword>
<comment type="caution">
    <text evidence="1">The sequence shown here is derived from an EMBL/GenBank/DDBJ whole genome shotgun (WGS) entry which is preliminary data.</text>
</comment>
<dbReference type="Proteomes" id="UP001465976">
    <property type="component" value="Unassembled WGS sequence"/>
</dbReference>
<proteinExistence type="predicted"/>
<evidence type="ECO:0000313" key="1">
    <source>
        <dbReference type="EMBL" id="KAL0571044.1"/>
    </source>
</evidence>
<protein>
    <submittedName>
        <fullName evidence="1">Uncharacterized protein</fullName>
    </submittedName>
</protein>
<sequence>MYNPYAAVLFDVLHFMNGGIWGDHMFPQLKKHVSKIGRAAKVDLDNRFDKMPPWRGLNHFNGVTTVSFNNGSHHRDISKIFLFAVHSVITEANNKAAYHVVKALQKYLNLYMYSLLNVQTADTISLGREALTEFYHSLQCYKQFCFDNPDLGKETWNFIKLHYLSHFFDNIEQKGAQHNFNTLLCKIYKLMTNFRDIRKQILWIEHQCLVAGIIRGQLDALDKLLHN</sequence>
<evidence type="ECO:0000313" key="2">
    <source>
        <dbReference type="Proteomes" id="UP001465976"/>
    </source>
</evidence>
<organism evidence="1 2">
    <name type="scientific">Marasmius crinis-equi</name>
    <dbReference type="NCBI Taxonomy" id="585013"/>
    <lineage>
        <taxon>Eukaryota</taxon>
        <taxon>Fungi</taxon>
        <taxon>Dikarya</taxon>
        <taxon>Basidiomycota</taxon>
        <taxon>Agaricomycotina</taxon>
        <taxon>Agaricomycetes</taxon>
        <taxon>Agaricomycetidae</taxon>
        <taxon>Agaricales</taxon>
        <taxon>Marasmiineae</taxon>
        <taxon>Marasmiaceae</taxon>
        <taxon>Marasmius</taxon>
    </lineage>
</organism>
<dbReference type="EMBL" id="JBAHYK010000832">
    <property type="protein sequence ID" value="KAL0571044.1"/>
    <property type="molecule type" value="Genomic_DNA"/>
</dbReference>
<accession>A0ABR3F713</accession>